<proteinExistence type="predicted"/>
<dbReference type="AlphaFoldDB" id="A0A2Z2I0S9"/>
<dbReference type="Proteomes" id="UP000250088">
    <property type="component" value="Chromosome"/>
</dbReference>
<dbReference type="EMBL" id="CP019893">
    <property type="protein sequence ID" value="ARS91224.1"/>
    <property type="molecule type" value="Genomic_DNA"/>
</dbReference>
<protein>
    <submittedName>
        <fullName evidence="1">Uncharacterized protein</fullName>
    </submittedName>
</protein>
<accession>A0A2Z2I0S9</accession>
<keyword evidence="2" id="KW-1185">Reference proteome</keyword>
<dbReference type="KEGG" id="naj:B1756_16805"/>
<reference evidence="2" key="1">
    <citation type="submission" date="2017-02" db="EMBL/GenBank/DDBJ databases">
        <title>Natronthermophilus aegyptiacus gen. nov.,sp. nov., an aerobic, extremely halophilic alkalithermophilic archaeon isolated from the athalassohaline Wadi An Natrun, Egypt.</title>
        <authorList>
            <person name="Zhao B."/>
        </authorList>
    </citation>
    <scope>NUCLEOTIDE SEQUENCE [LARGE SCALE GENOMIC DNA]</scope>
    <source>
        <strain evidence="2">JW/NM-HA 15</strain>
    </source>
</reference>
<gene>
    <name evidence="1" type="ORF">B1756_16805</name>
</gene>
<organism evidence="1 2">
    <name type="scientific">Natrarchaeobaculum aegyptiacum</name>
    <dbReference type="NCBI Taxonomy" id="745377"/>
    <lineage>
        <taxon>Archaea</taxon>
        <taxon>Methanobacteriati</taxon>
        <taxon>Methanobacteriota</taxon>
        <taxon>Stenosarchaea group</taxon>
        <taxon>Halobacteria</taxon>
        <taxon>Halobacteriales</taxon>
        <taxon>Natrialbaceae</taxon>
        <taxon>Natrarchaeobaculum</taxon>
    </lineage>
</organism>
<dbReference type="GeneID" id="32895769"/>
<name>A0A2Z2I0S9_9EURY</name>
<evidence type="ECO:0000313" key="2">
    <source>
        <dbReference type="Proteomes" id="UP000250088"/>
    </source>
</evidence>
<dbReference type="OrthoDB" id="226348at2157"/>
<evidence type="ECO:0000313" key="1">
    <source>
        <dbReference type="EMBL" id="ARS91224.1"/>
    </source>
</evidence>
<sequence>MGTAAASLSEPAVLAHTKRRLFADDERTYAVADTQFATERWLEDQPVATEIREVLAPFNHVRVGSGYPDLVGVGRLESDLLSVERLGEEPPLVVVEAKGYASGGVDTRRGIVQAHDRLHEANAAYLAAPAPAITEADRTLARELNVGVLGVDADGEVTPLEVPRLVGNRTTTEANAIRFQASAQGVTDQSFSLNHPKNYLGYPLAAYADGDTTDLLSRYSVVSAVESARRGAAFLGLVEDGPQERLTPLGQEVVRFALARCGSVEAALEEFADWYRSPKRFVDLAPAWGRLARRVVFAYPATELIVTELQTMHDDWIDEPTLVDLLEHLHELHPTFAVELFLRGDEAVRRRVLRSDGGLRRSELEDGTIYHAPTVFQLKAMCYHTGILTDRGAEPHRLEPTEDVWALREPL</sequence>
<dbReference type="RefSeq" id="WP_086889592.1">
    <property type="nucleotide sequence ID" value="NZ_CP019893.1"/>
</dbReference>